<gene>
    <name evidence="1" type="ORF">PPL_09556</name>
</gene>
<evidence type="ECO:0008006" key="3">
    <source>
        <dbReference type="Google" id="ProtNLM"/>
    </source>
</evidence>
<dbReference type="InParanoid" id="D3BNE4"/>
<name>D3BNE4_HETP5</name>
<dbReference type="EMBL" id="ADBJ01000044">
    <property type="protein sequence ID" value="EFA76804.1"/>
    <property type="molecule type" value="Genomic_DNA"/>
</dbReference>
<dbReference type="RefSeq" id="XP_020428936.1">
    <property type="nucleotide sequence ID" value="XM_020580349.1"/>
</dbReference>
<dbReference type="PANTHER" id="PTHR32134:SF92">
    <property type="entry name" value="FNIP REPEAT-CONTAINING PROTEIN"/>
    <property type="match status" value="1"/>
</dbReference>
<evidence type="ECO:0000313" key="1">
    <source>
        <dbReference type="EMBL" id="EFA76804.1"/>
    </source>
</evidence>
<keyword evidence="2" id="KW-1185">Reference proteome</keyword>
<sequence length="457" mass="52249">MINLDKFSHVILKHIISYLDNIDRICLSLICKSLFQDRDKFIQFKLGETLDPYIIDEKYVLPSFRNIIRNQFGQIPITNLFRFEENQICKVGSIPDGTTNLSFQPFFDSVIEPHSIPESVDTLNLGYKFNKPLEPNSLPPRLKTLMISMCYKQPLQNYTLPNSIETLLISYIPFSLETLPTSLVELCFVDGIPIPLKPGMLPPTLRRLTILGEYRFPLEPGDIPNTIVKLQIHPLCPLTPGAIPRGIRKLKLSGRKALQIGSIPDTVEFLSLGESYNIPLVKSIFPPALKTLVVGGNFQHQRNSELPDTITKLKISKANVLPEFLPPNLKTLVKLYKPGVALGKVPASLDTLQYIEMTDDIKENPETFKPPPPQIKTIHFVFDNEFRNEQFIQLYLRQKNLSVITITDTESTYTIRRLDNETTLVLNKMVEGYLVPHQKLLETNQFTNHKLIRAWMR</sequence>
<proteinExistence type="predicted"/>
<dbReference type="Proteomes" id="UP000001396">
    <property type="component" value="Unassembled WGS sequence"/>
</dbReference>
<dbReference type="AlphaFoldDB" id="D3BNE4"/>
<dbReference type="GeneID" id="31365031"/>
<dbReference type="Pfam" id="PF05725">
    <property type="entry name" value="FNIP"/>
    <property type="match status" value="4"/>
</dbReference>
<organism evidence="1 2">
    <name type="scientific">Heterostelium pallidum (strain ATCC 26659 / Pp 5 / PN500)</name>
    <name type="common">Cellular slime mold</name>
    <name type="synonym">Polysphondylium pallidum</name>
    <dbReference type="NCBI Taxonomy" id="670386"/>
    <lineage>
        <taxon>Eukaryota</taxon>
        <taxon>Amoebozoa</taxon>
        <taxon>Evosea</taxon>
        <taxon>Eumycetozoa</taxon>
        <taxon>Dictyostelia</taxon>
        <taxon>Acytosteliales</taxon>
        <taxon>Acytosteliaceae</taxon>
        <taxon>Heterostelium</taxon>
    </lineage>
</organism>
<dbReference type="SUPFAM" id="SSF52058">
    <property type="entry name" value="L domain-like"/>
    <property type="match status" value="1"/>
</dbReference>
<dbReference type="InterPro" id="IPR008615">
    <property type="entry name" value="FNIP"/>
</dbReference>
<reference evidence="1 2" key="1">
    <citation type="journal article" date="2011" name="Genome Res.">
        <title>Phylogeny-wide analysis of social amoeba genomes highlights ancient origins for complex intercellular communication.</title>
        <authorList>
            <person name="Heidel A.J."/>
            <person name="Lawal H.M."/>
            <person name="Felder M."/>
            <person name="Schilde C."/>
            <person name="Helps N.R."/>
            <person name="Tunggal B."/>
            <person name="Rivero F."/>
            <person name="John U."/>
            <person name="Schleicher M."/>
            <person name="Eichinger L."/>
            <person name="Platzer M."/>
            <person name="Noegel A.A."/>
            <person name="Schaap P."/>
            <person name="Gloeckner G."/>
        </authorList>
    </citation>
    <scope>NUCLEOTIDE SEQUENCE [LARGE SCALE GENOMIC DNA]</scope>
    <source>
        <strain evidence="2">ATCC 26659 / Pp 5 / PN500</strain>
    </source>
</reference>
<protein>
    <recommendedName>
        <fullName evidence="3">F-box domain-containing protein</fullName>
    </recommendedName>
</protein>
<comment type="caution">
    <text evidence="1">The sequence shown here is derived from an EMBL/GenBank/DDBJ whole genome shotgun (WGS) entry which is preliminary data.</text>
</comment>
<evidence type="ECO:0000313" key="2">
    <source>
        <dbReference type="Proteomes" id="UP000001396"/>
    </source>
</evidence>
<dbReference type="PANTHER" id="PTHR32134">
    <property type="entry name" value="FNIP REPEAT-CONTAINING PROTEIN"/>
    <property type="match status" value="1"/>
</dbReference>
<dbReference type="OMA" id="ESTYTIR"/>
<dbReference type="InterPro" id="IPR051251">
    <property type="entry name" value="STK_FNIP-Repeat"/>
</dbReference>
<accession>D3BNE4</accession>